<evidence type="ECO:0000256" key="4">
    <source>
        <dbReference type="ARBA" id="ARBA00022737"/>
    </source>
</evidence>
<dbReference type="AlphaFoldDB" id="A0A8S2MFM1"/>
<name>A0A8S2MFM1_9BILA</name>
<dbReference type="SUPFAM" id="SSF54928">
    <property type="entry name" value="RNA-binding domain, RBD"/>
    <property type="match status" value="1"/>
</dbReference>
<evidence type="ECO:0000259" key="9">
    <source>
        <dbReference type="PROSITE" id="PS50102"/>
    </source>
</evidence>
<dbReference type="InterPro" id="IPR012677">
    <property type="entry name" value="Nucleotide-bd_a/b_plait_sf"/>
</dbReference>
<dbReference type="PANTHER" id="PTHR24012">
    <property type="entry name" value="RNA BINDING PROTEIN"/>
    <property type="match status" value="1"/>
</dbReference>
<evidence type="ECO:0000256" key="3">
    <source>
        <dbReference type="ARBA" id="ARBA00022490"/>
    </source>
</evidence>
<feature type="region of interest" description="Disordered" evidence="8">
    <location>
        <begin position="278"/>
        <end position="298"/>
    </location>
</feature>
<reference evidence="11" key="1">
    <citation type="submission" date="2021-02" db="EMBL/GenBank/DDBJ databases">
        <authorList>
            <person name="Nowell W R."/>
        </authorList>
    </citation>
    <scope>NUCLEOTIDE SEQUENCE</scope>
</reference>
<dbReference type="SMART" id="SM00360">
    <property type="entry name" value="RRM"/>
    <property type="match status" value="2"/>
</dbReference>
<evidence type="ECO:0000256" key="8">
    <source>
        <dbReference type="SAM" id="MobiDB-lite"/>
    </source>
</evidence>
<proteinExistence type="predicted"/>
<dbReference type="GO" id="GO:0003723">
    <property type="term" value="F:RNA binding"/>
    <property type="evidence" value="ECO:0007669"/>
    <property type="project" value="UniProtKB-UniRule"/>
</dbReference>
<comment type="caution">
    <text evidence="11">The sequence shown here is derived from an EMBL/GenBank/DDBJ whole genome shotgun (WGS) entry which is preliminary data.</text>
</comment>
<dbReference type="GO" id="GO:0005737">
    <property type="term" value="C:cytoplasm"/>
    <property type="evidence" value="ECO:0007669"/>
    <property type="project" value="UniProtKB-SubCell"/>
</dbReference>
<keyword evidence="5 7" id="KW-0694">RNA-binding</keyword>
<keyword evidence="6" id="KW-0539">Nucleus</keyword>
<dbReference type="Pfam" id="PF00076">
    <property type="entry name" value="RRM_1"/>
    <property type="match status" value="2"/>
</dbReference>
<dbReference type="EMBL" id="CAJNOK010011850">
    <property type="protein sequence ID" value="CAF1150073.1"/>
    <property type="molecule type" value="Genomic_DNA"/>
</dbReference>
<gene>
    <name evidence="10" type="ORF">OVA965_LOCUS21559</name>
    <name evidence="11" type="ORF">TMI583_LOCUS22235</name>
</gene>
<keyword evidence="3" id="KW-0963">Cytoplasm</keyword>
<dbReference type="GO" id="GO:0005634">
    <property type="term" value="C:nucleus"/>
    <property type="evidence" value="ECO:0007669"/>
    <property type="project" value="UniProtKB-SubCell"/>
</dbReference>
<dbReference type="PROSITE" id="PS50102">
    <property type="entry name" value="RRM"/>
    <property type="match status" value="2"/>
</dbReference>
<comment type="subcellular location">
    <subcellularLocation>
        <location evidence="2">Cytoplasm</location>
    </subcellularLocation>
    <subcellularLocation>
        <location evidence="1">Nucleus</location>
    </subcellularLocation>
</comment>
<dbReference type="FunFam" id="3.30.70.330:FF:000651">
    <property type="entry name" value="Poly(A) binding protein cytoplasmic 1 like"/>
    <property type="match status" value="1"/>
</dbReference>
<evidence type="ECO:0000256" key="2">
    <source>
        <dbReference type="ARBA" id="ARBA00004496"/>
    </source>
</evidence>
<evidence type="ECO:0000256" key="7">
    <source>
        <dbReference type="PROSITE-ProRule" id="PRU00176"/>
    </source>
</evidence>
<evidence type="ECO:0000313" key="12">
    <source>
        <dbReference type="Proteomes" id="UP000682733"/>
    </source>
</evidence>
<keyword evidence="4" id="KW-0677">Repeat</keyword>
<sequence>MANKQDSCEDLELDYSLISIQDPVGFGDCLDDKTLYHLFAQYGKIVSCKVQIDENGRSKGFGFCCFETAKMAEDAIKAFNGYTLGDKQLYVGRFQNKNERRAEIKRQRDSQLEERMKKYEGLNLFIKNLDDTIDDERLKKEFDKFGTVTSAKVMTDGRRSKGFGFVSFAKPDEAERAITEMNGTIVGSKGLHVDFLEQKADRRVRLTNEHQERIRASRIQNSQMQSSSIMVPCLVMMPLQSINSCSVPPLPAMCHQQDELTRQIAALFPSRAHAPTVQNTMTRPMPARPNYSSGNDAD</sequence>
<evidence type="ECO:0000256" key="1">
    <source>
        <dbReference type="ARBA" id="ARBA00004123"/>
    </source>
</evidence>
<dbReference type="Gene3D" id="3.30.70.330">
    <property type="match status" value="2"/>
</dbReference>
<evidence type="ECO:0000256" key="5">
    <source>
        <dbReference type="ARBA" id="ARBA00022884"/>
    </source>
</evidence>
<evidence type="ECO:0000313" key="11">
    <source>
        <dbReference type="EMBL" id="CAF3955709.1"/>
    </source>
</evidence>
<organism evidence="11 12">
    <name type="scientific">Didymodactylos carnosus</name>
    <dbReference type="NCBI Taxonomy" id="1234261"/>
    <lineage>
        <taxon>Eukaryota</taxon>
        <taxon>Metazoa</taxon>
        <taxon>Spiralia</taxon>
        <taxon>Gnathifera</taxon>
        <taxon>Rotifera</taxon>
        <taxon>Eurotatoria</taxon>
        <taxon>Bdelloidea</taxon>
        <taxon>Philodinida</taxon>
        <taxon>Philodinidae</taxon>
        <taxon>Didymodactylos</taxon>
    </lineage>
</organism>
<dbReference type="InterPro" id="IPR035979">
    <property type="entry name" value="RBD_domain_sf"/>
</dbReference>
<feature type="domain" description="RRM" evidence="9">
    <location>
        <begin position="122"/>
        <end position="198"/>
    </location>
</feature>
<evidence type="ECO:0000313" key="10">
    <source>
        <dbReference type="EMBL" id="CAF1150073.1"/>
    </source>
</evidence>
<dbReference type="Proteomes" id="UP000682733">
    <property type="component" value="Unassembled WGS sequence"/>
</dbReference>
<dbReference type="Proteomes" id="UP000677228">
    <property type="component" value="Unassembled WGS sequence"/>
</dbReference>
<dbReference type="EMBL" id="CAJOBA010030625">
    <property type="protein sequence ID" value="CAF3955709.1"/>
    <property type="molecule type" value="Genomic_DNA"/>
</dbReference>
<feature type="domain" description="RRM" evidence="9">
    <location>
        <begin position="30"/>
        <end position="96"/>
    </location>
</feature>
<accession>A0A8S2MFM1</accession>
<dbReference type="InterPro" id="IPR000504">
    <property type="entry name" value="RRM_dom"/>
</dbReference>
<protein>
    <recommendedName>
        <fullName evidence="9">RRM domain-containing protein</fullName>
    </recommendedName>
</protein>
<evidence type="ECO:0000256" key="6">
    <source>
        <dbReference type="ARBA" id="ARBA00023242"/>
    </source>
</evidence>